<reference evidence="1 2" key="1">
    <citation type="submission" date="2019-06" db="EMBL/GenBank/DDBJ databases">
        <title>Draft genomes of female and male turbot (Scophthalmus maximus).</title>
        <authorList>
            <person name="Xu H."/>
            <person name="Xu X.-W."/>
            <person name="Shao C."/>
            <person name="Chen S."/>
        </authorList>
    </citation>
    <scope>NUCLEOTIDE SEQUENCE [LARGE SCALE GENOMIC DNA]</scope>
    <source>
        <strain evidence="1">Ysfricsl-2016a</strain>
        <tissue evidence="1">Blood</tissue>
    </source>
</reference>
<organism evidence="1 2">
    <name type="scientific">Scophthalmus maximus</name>
    <name type="common">Turbot</name>
    <name type="synonym">Psetta maxima</name>
    <dbReference type="NCBI Taxonomy" id="52904"/>
    <lineage>
        <taxon>Eukaryota</taxon>
        <taxon>Metazoa</taxon>
        <taxon>Chordata</taxon>
        <taxon>Craniata</taxon>
        <taxon>Vertebrata</taxon>
        <taxon>Euteleostomi</taxon>
        <taxon>Actinopterygii</taxon>
        <taxon>Neopterygii</taxon>
        <taxon>Teleostei</taxon>
        <taxon>Neoteleostei</taxon>
        <taxon>Acanthomorphata</taxon>
        <taxon>Carangaria</taxon>
        <taxon>Pleuronectiformes</taxon>
        <taxon>Pleuronectoidei</taxon>
        <taxon>Scophthalmidae</taxon>
        <taxon>Scophthalmus</taxon>
    </lineage>
</organism>
<gene>
    <name evidence="1" type="ORF">F2P81_019445</name>
</gene>
<name>A0A6A4S805_SCOMX</name>
<dbReference type="AlphaFoldDB" id="A0A6A4S805"/>
<dbReference type="Proteomes" id="UP000438429">
    <property type="component" value="Unassembled WGS sequence"/>
</dbReference>
<protein>
    <submittedName>
        <fullName evidence="1">Uncharacterized protein</fullName>
    </submittedName>
</protein>
<accession>A0A6A4S805</accession>
<evidence type="ECO:0000313" key="1">
    <source>
        <dbReference type="EMBL" id="KAF0028358.1"/>
    </source>
</evidence>
<dbReference type="EMBL" id="VEVO01000017">
    <property type="protein sequence ID" value="KAF0028358.1"/>
    <property type="molecule type" value="Genomic_DNA"/>
</dbReference>
<proteinExistence type="predicted"/>
<evidence type="ECO:0000313" key="2">
    <source>
        <dbReference type="Proteomes" id="UP000438429"/>
    </source>
</evidence>
<comment type="caution">
    <text evidence="1">The sequence shown here is derived from an EMBL/GenBank/DDBJ whole genome shotgun (WGS) entry which is preliminary data.</text>
</comment>
<sequence>MKSKVPDKSYKSVVFTKDPCCHCECGPRTIRRKKRLQGLSPAGRADRGNHCSLTLITAETVESEIPSDPVDGRWKYLELRRPFGGPQGREYLFLLKQKCVFLFDLQLDPKVYFGEAGQISFIKFTTPAAISRSPLVILLMQKHVKCHINHCSVARFRGNVLGISLELIYVSGNGLLCCSPFVSLLFLSSLI</sequence>